<dbReference type="EMBL" id="BGZK01000220">
    <property type="protein sequence ID" value="GBP29427.1"/>
    <property type="molecule type" value="Genomic_DNA"/>
</dbReference>
<proteinExistence type="predicted"/>
<organism evidence="1 2">
    <name type="scientific">Eumeta variegata</name>
    <name type="common">Bagworm moth</name>
    <name type="synonym">Eumeta japonica</name>
    <dbReference type="NCBI Taxonomy" id="151549"/>
    <lineage>
        <taxon>Eukaryota</taxon>
        <taxon>Metazoa</taxon>
        <taxon>Ecdysozoa</taxon>
        <taxon>Arthropoda</taxon>
        <taxon>Hexapoda</taxon>
        <taxon>Insecta</taxon>
        <taxon>Pterygota</taxon>
        <taxon>Neoptera</taxon>
        <taxon>Endopterygota</taxon>
        <taxon>Lepidoptera</taxon>
        <taxon>Glossata</taxon>
        <taxon>Ditrysia</taxon>
        <taxon>Tineoidea</taxon>
        <taxon>Psychidae</taxon>
        <taxon>Oiketicinae</taxon>
        <taxon>Eumeta</taxon>
    </lineage>
</organism>
<comment type="caution">
    <text evidence="1">The sequence shown here is derived from an EMBL/GenBank/DDBJ whole genome shotgun (WGS) entry which is preliminary data.</text>
</comment>
<evidence type="ECO:0000313" key="1">
    <source>
        <dbReference type="EMBL" id="GBP29427.1"/>
    </source>
</evidence>
<reference evidence="1 2" key="1">
    <citation type="journal article" date="2019" name="Commun. Biol.">
        <title>The bagworm genome reveals a unique fibroin gene that provides high tensile strength.</title>
        <authorList>
            <person name="Kono N."/>
            <person name="Nakamura H."/>
            <person name="Ohtoshi R."/>
            <person name="Tomita M."/>
            <person name="Numata K."/>
            <person name="Arakawa K."/>
        </authorList>
    </citation>
    <scope>NUCLEOTIDE SEQUENCE [LARGE SCALE GENOMIC DNA]</scope>
</reference>
<evidence type="ECO:0000313" key="2">
    <source>
        <dbReference type="Proteomes" id="UP000299102"/>
    </source>
</evidence>
<keyword evidence="2" id="KW-1185">Reference proteome</keyword>
<accession>A0A4C1UTR8</accession>
<dbReference type="Proteomes" id="UP000299102">
    <property type="component" value="Unassembled WGS sequence"/>
</dbReference>
<sequence>MNRVAFTNRRHVSGFSIDNIVHIVINGLLSFNFEQQRSIICKQYYLMNILNKASNDSARAEDELRELVVKTGMSVKNVSKALATSVSSFKISRLRRKLSAGPFQAISAVDANRVFVQHLAQALEGARESAALTRAIALLSRGAGAVIDIYFGGILIMRLLKDI</sequence>
<dbReference type="AlphaFoldDB" id="A0A4C1UTR8"/>
<protein>
    <submittedName>
        <fullName evidence="1">Uncharacterized protein</fullName>
    </submittedName>
</protein>
<name>A0A4C1UTR8_EUMVA</name>
<gene>
    <name evidence="1" type="ORF">EVAR_22039_1</name>
</gene>